<dbReference type="Proteomes" id="UP001143910">
    <property type="component" value="Unassembled WGS sequence"/>
</dbReference>
<organism evidence="1 2">
    <name type="scientific">Zarea fungicola</name>
    <dbReference type="NCBI Taxonomy" id="93591"/>
    <lineage>
        <taxon>Eukaryota</taxon>
        <taxon>Fungi</taxon>
        <taxon>Dikarya</taxon>
        <taxon>Ascomycota</taxon>
        <taxon>Pezizomycotina</taxon>
        <taxon>Sordariomycetes</taxon>
        <taxon>Hypocreomycetidae</taxon>
        <taxon>Hypocreales</taxon>
        <taxon>Cordycipitaceae</taxon>
        <taxon>Zarea</taxon>
    </lineage>
</organism>
<gene>
    <name evidence="1" type="ORF">NQ176_g5600</name>
</gene>
<reference evidence="1" key="1">
    <citation type="submission" date="2022-08" db="EMBL/GenBank/DDBJ databases">
        <title>Genome Sequence of Lecanicillium fungicola.</title>
        <authorList>
            <person name="Buettner E."/>
        </authorList>
    </citation>
    <scope>NUCLEOTIDE SEQUENCE</scope>
    <source>
        <strain evidence="1">Babe33</strain>
    </source>
</reference>
<evidence type="ECO:0000313" key="1">
    <source>
        <dbReference type="EMBL" id="KAJ2975291.1"/>
    </source>
</evidence>
<dbReference type="EMBL" id="JANJQO010000726">
    <property type="protein sequence ID" value="KAJ2975291.1"/>
    <property type="molecule type" value="Genomic_DNA"/>
</dbReference>
<name>A0ACC1N9J4_9HYPO</name>
<accession>A0ACC1N9J4</accession>
<proteinExistence type="predicted"/>
<evidence type="ECO:0000313" key="2">
    <source>
        <dbReference type="Proteomes" id="UP001143910"/>
    </source>
</evidence>
<sequence length="729" mass="82679">MEQRLSPLTAIGVKVSEISAPIIKQCQLGNTPYHFLSHTVYTQLDLPISWPTKRKYQSYRSSSWNPHPLACEKPVAPGNPPLFQYAAFWCQAWAETRLIARDAECRFSPDPSSRQPPVKKRRETVSTTRRNADSDLAARLNRIEALVVNREAVQPDHAASSSENGQDTILSDPLQFGIRSVHHKAPISAIGDGRIDTKPVNSPRLVWLPLYDEAIELLNKFIRDVHHYIHIFHEPSLFALFDDIYDNLGQYGTVRTGHVLVLLSICASACYSWTTRDSDKGIYTNPAEANMQTNSWIKAALDIIDHGERTAHVSLEFLQGMVILFWTFFGSEGASMRARLLVVKSIFMAQSLGIPQIDNPTEASAASTRDLTNIEIEHSRRVWWFLVSSNWAHSQFHCLYGNVYSSFLKNITLRRPCNINDVDIVNGQEMRDQPLDYPTGVSYLIQYIRLEEVCHDIFVEKESIILASTLEYHEVLQIDAKLQQFRRELPPFFTVDNTGGMDDRDYEYDDSIITQRFLLNLILHRKLCQLHLPYFIKRSVQPEFSYSYKACLESASLIFFMEREISRRKLSFNSIRRRLTVKIRSIFIVPIVLVLGACVDRGDGQFTQWQELEEVLGMLSEMAKNESAAAKLLDFSREMLAKHKPFHSVTTKMALAGPLAAQVGKAVDGLAGPAYEGSEANNPPLLGADVVMEEGDAEEQWDQILEQMGLGANAWHWSLEMLEGSLLTL</sequence>
<keyword evidence="2" id="KW-1185">Reference proteome</keyword>
<protein>
    <submittedName>
        <fullName evidence="1">Uncharacterized protein</fullName>
    </submittedName>
</protein>
<comment type="caution">
    <text evidence="1">The sequence shown here is derived from an EMBL/GenBank/DDBJ whole genome shotgun (WGS) entry which is preliminary data.</text>
</comment>